<protein>
    <submittedName>
        <fullName evidence="2">GNAT family N-acetyltransferase</fullName>
        <ecNumber evidence="2">2.3.1.-</ecNumber>
    </submittedName>
</protein>
<dbReference type="GO" id="GO:0016746">
    <property type="term" value="F:acyltransferase activity"/>
    <property type="evidence" value="ECO:0007669"/>
    <property type="project" value="UniProtKB-KW"/>
</dbReference>
<keyword evidence="2" id="KW-0012">Acyltransferase</keyword>
<feature type="domain" description="N-acetyltransferase" evidence="1">
    <location>
        <begin position="3"/>
        <end position="158"/>
    </location>
</feature>
<dbReference type="Pfam" id="PF00583">
    <property type="entry name" value="Acetyltransf_1"/>
    <property type="match status" value="1"/>
</dbReference>
<keyword evidence="3" id="KW-1185">Reference proteome</keyword>
<dbReference type="EC" id="2.3.1.-" evidence="2"/>
<dbReference type="Gene3D" id="3.40.630.30">
    <property type="match status" value="1"/>
</dbReference>
<dbReference type="InterPro" id="IPR000182">
    <property type="entry name" value="GNAT_dom"/>
</dbReference>
<dbReference type="SUPFAM" id="SSF55729">
    <property type="entry name" value="Acyl-CoA N-acyltransferases (Nat)"/>
    <property type="match status" value="1"/>
</dbReference>
<proteinExistence type="predicted"/>
<evidence type="ECO:0000313" key="3">
    <source>
        <dbReference type="Proteomes" id="UP001597383"/>
    </source>
</evidence>
<dbReference type="PROSITE" id="PS51186">
    <property type="entry name" value="GNAT"/>
    <property type="match status" value="1"/>
</dbReference>
<gene>
    <name evidence="2" type="ORF">ACFSJF_01290</name>
</gene>
<dbReference type="Proteomes" id="UP001597383">
    <property type="component" value="Unassembled WGS sequence"/>
</dbReference>
<keyword evidence="2" id="KW-0808">Transferase</keyword>
<reference evidence="3" key="1">
    <citation type="journal article" date="2019" name="Int. J. Syst. Evol. Microbiol.">
        <title>The Global Catalogue of Microorganisms (GCM) 10K type strain sequencing project: providing services to taxonomists for standard genome sequencing and annotation.</title>
        <authorList>
            <consortium name="The Broad Institute Genomics Platform"/>
            <consortium name="The Broad Institute Genome Sequencing Center for Infectious Disease"/>
            <person name="Wu L."/>
            <person name="Ma J."/>
        </authorList>
    </citation>
    <scope>NUCLEOTIDE SEQUENCE [LARGE SCALE GENOMIC DNA]</scope>
    <source>
        <strain evidence="3">R28</strain>
    </source>
</reference>
<evidence type="ECO:0000313" key="2">
    <source>
        <dbReference type="EMBL" id="MFD2042943.1"/>
    </source>
</evidence>
<evidence type="ECO:0000259" key="1">
    <source>
        <dbReference type="PROSITE" id="PS51186"/>
    </source>
</evidence>
<dbReference type="EMBL" id="JBHUHQ010000002">
    <property type="protein sequence ID" value="MFD2042943.1"/>
    <property type="molecule type" value="Genomic_DNA"/>
</dbReference>
<name>A0ABW4VX96_9BACI</name>
<dbReference type="InterPro" id="IPR016181">
    <property type="entry name" value="Acyl_CoA_acyltransferase"/>
</dbReference>
<comment type="caution">
    <text evidence="2">The sequence shown here is derived from an EMBL/GenBank/DDBJ whole genome shotgun (WGS) entry which is preliminary data.</text>
</comment>
<accession>A0ABW4VX96</accession>
<dbReference type="RefSeq" id="WP_377554669.1">
    <property type="nucleotide sequence ID" value="NZ_JBHUHQ010000002.1"/>
</dbReference>
<sequence>MNLVTKKMTEKNAIDILTWKYEKPYDLYNNVLSGDAILELLDGSYKVITDTHNRTVGYFCLGRAAQVPAGDQFQVYKADCIDVGIGMKPELTGKGNGEKFFSHILESIYQEHPNTDIRLTVATFNERAIHLYEKFGFIRLQTFNRETTEFITMIKHKG</sequence>
<organism evidence="2 3">
    <name type="scientific">Ornithinibacillus salinisoli</name>
    <dbReference type="NCBI Taxonomy" id="1848459"/>
    <lineage>
        <taxon>Bacteria</taxon>
        <taxon>Bacillati</taxon>
        <taxon>Bacillota</taxon>
        <taxon>Bacilli</taxon>
        <taxon>Bacillales</taxon>
        <taxon>Bacillaceae</taxon>
        <taxon>Ornithinibacillus</taxon>
    </lineage>
</organism>